<dbReference type="InterPro" id="IPR020471">
    <property type="entry name" value="AKR"/>
</dbReference>
<evidence type="ECO:0000313" key="2">
    <source>
        <dbReference type="EMBL" id="OGY99875.1"/>
    </source>
</evidence>
<accession>A0A1G2CER8</accession>
<feature type="domain" description="NADP-dependent oxidoreductase" evidence="1">
    <location>
        <begin position="43"/>
        <end position="318"/>
    </location>
</feature>
<dbReference type="Pfam" id="PF00248">
    <property type="entry name" value="Aldo_ket_red"/>
    <property type="match status" value="1"/>
</dbReference>
<evidence type="ECO:0000259" key="1">
    <source>
        <dbReference type="Pfam" id="PF00248"/>
    </source>
</evidence>
<dbReference type="GO" id="GO:0016491">
    <property type="term" value="F:oxidoreductase activity"/>
    <property type="evidence" value="ECO:0007669"/>
    <property type="project" value="InterPro"/>
</dbReference>
<sequence length="330" mass="35614">MRTKKLGRTGIEVSIVGLGTGNIGLPQPEDFAKQYFENPDGSKNYADENLGVATVHTALEGGVTLIDTAPLYLTNGRSEHIVGHALHERSDLTARCIVETKIGRTTQAGGFDHTYDAAMRSAEGSMKRLGVSHLPILHLHDPMGFPMDFVMSDKGSVGALRKLRAEGVVDNIGVAADNPATAADYIETGEFDVATVSGAWSLINQTAAKRILPAAEKHNVGIVITTAIERGLLATGELVQGVCYHQRNFTPELLAHVQKIHALCNEFDIPLLAAALQWVTRHPQVTTAIPGARTPEEARVNAAAGSMNILDEFWTELEPLVQHWDVLTGY</sequence>
<protein>
    <recommendedName>
        <fullName evidence="1">NADP-dependent oxidoreductase domain-containing protein</fullName>
    </recommendedName>
</protein>
<dbReference type="Gene3D" id="3.20.20.100">
    <property type="entry name" value="NADP-dependent oxidoreductase domain"/>
    <property type="match status" value="1"/>
</dbReference>
<dbReference type="AlphaFoldDB" id="A0A1G2CER8"/>
<name>A0A1G2CER8_9BACT</name>
<comment type="caution">
    <text evidence="2">The sequence shown here is derived from an EMBL/GenBank/DDBJ whole genome shotgun (WGS) entry which is preliminary data.</text>
</comment>
<evidence type="ECO:0000313" key="3">
    <source>
        <dbReference type="Proteomes" id="UP000178880"/>
    </source>
</evidence>
<dbReference type="CDD" id="cd19090">
    <property type="entry name" value="AKR_AKR15A-like"/>
    <property type="match status" value="1"/>
</dbReference>
<dbReference type="InterPro" id="IPR023210">
    <property type="entry name" value="NADP_OxRdtase_dom"/>
</dbReference>
<dbReference type="EMBL" id="MHLA01000013">
    <property type="protein sequence ID" value="OGY99875.1"/>
    <property type="molecule type" value="Genomic_DNA"/>
</dbReference>
<dbReference type="Proteomes" id="UP000178880">
    <property type="component" value="Unassembled WGS sequence"/>
</dbReference>
<dbReference type="InterPro" id="IPR036812">
    <property type="entry name" value="NAD(P)_OxRdtase_dom_sf"/>
</dbReference>
<gene>
    <name evidence="2" type="ORF">A2945_02685</name>
</gene>
<organism evidence="2 3">
    <name type="scientific">Candidatus Liptonbacteria bacterium RIFCSPLOWO2_01_FULL_52_25</name>
    <dbReference type="NCBI Taxonomy" id="1798650"/>
    <lineage>
        <taxon>Bacteria</taxon>
        <taxon>Candidatus Liptoniibacteriota</taxon>
    </lineage>
</organism>
<dbReference type="SUPFAM" id="SSF51430">
    <property type="entry name" value="NAD(P)-linked oxidoreductase"/>
    <property type="match status" value="1"/>
</dbReference>
<dbReference type="STRING" id="1798650.A2945_02685"/>
<dbReference type="GO" id="GO:0005829">
    <property type="term" value="C:cytosol"/>
    <property type="evidence" value="ECO:0007669"/>
    <property type="project" value="TreeGrafter"/>
</dbReference>
<dbReference type="PANTHER" id="PTHR42686">
    <property type="entry name" value="GH17980P-RELATED"/>
    <property type="match status" value="1"/>
</dbReference>
<proteinExistence type="predicted"/>
<dbReference type="PANTHER" id="PTHR42686:SF1">
    <property type="entry name" value="GH17980P-RELATED"/>
    <property type="match status" value="1"/>
</dbReference>
<reference evidence="2 3" key="1">
    <citation type="journal article" date="2016" name="Nat. Commun.">
        <title>Thousands of microbial genomes shed light on interconnected biogeochemical processes in an aquifer system.</title>
        <authorList>
            <person name="Anantharaman K."/>
            <person name="Brown C.T."/>
            <person name="Hug L.A."/>
            <person name="Sharon I."/>
            <person name="Castelle C.J."/>
            <person name="Probst A.J."/>
            <person name="Thomas B.C."/>
            <person name="Singh A."/>
            <person name="Wilkins M.J."/>
            <person name="Karaoz U."/>
            <person name="Brodie E.L."/>
            <person name="Williams K.H."/>
            <person name="Hubbard S.S."/>
            <person name="Banfield J.F."/>
        </authorList>
    </citation>
    <scope>NUCLEOTIDE SEQUENCE [LARGE SCALE GENOMIC DNA]</scope>
</reference>